<evidence type="ECO:0000313" key="2">
    <source>
        <dbReference type="Proteomes" id="UP000192220"/>
    </source>
</evidence>
<feature type="compositionally biased region" description="Low complexity" evidence="1">
    <location>
        <begin position="90"/>
        <end position="103"/>
    </location>
</feature>
<evidence type="ECO:0000313" key="3">
    <source>
        <dbReference type="RefSeq" id="XP_013884561.1"/>
    </source>
</evidence>
<name>A0A2I4CX24_AUSLI</name>
<dbReference type="PANTHER" id="PTHR45749">
    <property type="match status" value="1"/>
</dbReference>
<evidence type="ECO:0000256" key="1">
    <source>
        <dbReference type="SAM" id="MobiDB-lite"/>
    </source>
</evidence>
<dbReference type="InParanoid" id="A0A2I4CX24"/>
<protein>
    <submittedName>
        <fullName evidence="3">Zinc finger MYM-type protein 5</fullName>
    </submittedName>
</protein>
<sequence length="414" mass="47085">MERKRPKPSGFQFRKKRKEEEEKRAKDKGALLKYLGAPTATRQDEQPSSSSAEQASSAMDLEPEGQEPSSSSPTNVSLHMLSRPEDKDPSPSTSSQQETSETPGAEFTQTPVAEEVNLPTDPADWPSVLTEKIRTLLVRRGPSQVKPDFVFPRNESDGRSCHHHYFRKTLVSGEKMVRSWLVYSEKNISLFCFCCKLFSKKNISLTNSGLTDWKHCSSLLTSHDNSPEHLNSMKAWKELAVRIKKEATIDKHEMALFEAERLRWRAVLKRLTAIIQSLAVRNLSLRGHTETLFSPSNGNFLKEVELMAKFDPIMKEHLNRVEKGTCSHNSYLGHHIQNELIGLLSSKTISTIVNDIKQAKYFSIILDCTPDISHTEQLSVVIRIVSLMEKPRFYILYGEVSQYYSFCVFSVFLV</sequence>
<dbReference type="RefSeq" id="XP_013884561.1">
    <property type="nucleotide sequence ID" value="XM_014029107.1"/>
</dbReference>
<dbReference type="STRING" id="52670.A0A2I4CX24"/>
<feature type="compositionally biased region" description="Low complexity" evidence="1">
    <location>
        <begin position="48"/>
        <end position="58"/>
    </location>
</feature>
<dbReference type="Proteomes" id="UP000192220">
    <property type="component" value="Unplaced"/>
</dbReference>
<accession>A0A2I4CX24</accession>
<dbReference type="KEGG" id="alim:106532932"/>
<keyword evidence="2" id="KW-1185">Reference proteome</keyword>
<dbReference type="AlphaFoldDB" id="A0A2I4CX24"/>
<dbReference type="GeneID" id="106532932"/>
<organism evidence="2 3">
    <name type="scientific">Austrofundulus limnaeus</name>
    <name type="common">Annual killifish</name>
    <dbReference type="NCBI Taxonomy" id="52670"/>
    <lineage>
        <taxon>Eukaryota</taxon>
        <taxon>Metazoa</taxon>
        <taxon>Chordata</taxon>
        <taxon>Craniata</taxon>
        <taxon>Vertebrata</taxon>
        <taxon>Euteleostomi</taxon>
        <taxon>Actinopterygii</taxon>
        <taxon>Neopterygii</taxon>
        <taxon>Teleostei</taxon>
        <taxon>Neoteleostei</taxon>
        <taxon>Acanthomorphata</taxon>
        <taxon>Ovalentaria</taxon>
        <taxon>Atherinomorphae</taxon>
        <taxon>Cyprinodontiformes</taxon>
        <taxon>Rivulidae</taxon>
        <taxon>Austrofundulus</taxon>
    </lineage>
</organism>
<feature type="region of interest" description="Disordered" evidence="1">
    <location>
        <begin position="1"/>
        <end position="112"/>
    </location>
</feature>
<dbReference type="OrthoDB" id="1750591at2759"/>
<reference evidence="3" key="1">
    <citation type="submission" date="2025-08" db="UniProtKB">
        <authorList>
            <consortium name="RefSeq"/>
        </authorList>
    </citation>
    <scope>IDENTIFICATION</scope>
</reference>
<dbReference type="PANTHER" id="PTHR45749:SF35">
    <property type="entry name" value="AC-LIKE TRANSPOSASE-RELATED"/>
    <property type="match status" value="1"/>
</dbReference>
<feature type="compositionally biased region" description="Basic residues" evidence="1">
    <location>
        <begin position="1"/>
        <end position="17"/>
    </location>
</feature>
<feature type="compositionally biased region" description="Basic and acidic residues" evidence="1">
    <location>
        <begin position="18"/>
        <end position="30"/>
    </location>
</feature>
<proteinExistence type="predicted"/>
<gene>
    <name evidence="3" type="primary">LOC106532932</name>
</gene>